<evidence type="ECO:0000313" key="1">
    <source>
        <dbReference type="EMBL" id="RIP30419.1"/>
    </source>
</evidence>
<proteinExistence type="predicted"/>
<gene>
    <name evidence="1" type="ORF">BUZ14_13960</name>
</gene>
<evidence type="ECO:0000313" key="2">
    <source>
        <dbReference type="Proteomes" id="UP000265541"/>
    </source>
</evidence>
<reference evidence="1 2" key="1">
    <citation type="journal article" date="2016" name="Front. Microbiol.">
        <title>Comprehensive Phylogenetic Analysis of Bovine Non-aureus Staphylococci Species Based on Whole-Genome Sequencing.</title>
        <authorList>
            <person name="Naushad S."/>
            <person name="Barkema H.W."/>
            <person name="Luby C."/>
            <person name="Condas L.A."/>
            <person name="Nobrega D.B."/>
            <person name="Carson D.A."/>
            <person name="De Buck J."/>
        </authorList>
    </citation>
    <scope>NUCLEOTIDE SEQUENCE [LARGE SCALE GENOMIC DNA]</scope>
    <source>
        <strain evidence="1 2">SNUC 4781</strain>
    </source>
</reference>
<comment type="caution">
    <text evidence="1">The sequence shown here is derived from an EMBL/GenBank/DDBJ whole genome shotgun (WGS) entry which is preliminary data.</text>
</comment>
<dbReference type="EMBL" id="QYJN01000086">
    <property type="protein sequence ID" value="RIP30419.1"/>
    <property type="molecule type" value="Genomic_DNA"/>
</dbReference>
<dbReference type="AlphaFoldDB" id="A0A3A0VHP7"/>
<dbReference type="Proteomes" id="UP000265541">
    <property type="component" value="Unassembled WGS sequence"/>
</dbReference>
<protein>
    <submittedName>
        <fullName evidence="1">LLM class flavin-dependent oxidoreductase</fullName>
    </submittedName>
</protein>
<accession>A0A3A0VHP7</accession>
<sequence>MKIELGLTSFADNMDLHTEVGTHPDISNAQTIRNII</sequence>
<name>A0A3A0VHP7_STAGA</name>
<organism evidence="1 2">
    <name type="scientific">Staphylococcus gallinarum</name>
    <dbReference type="NCBI Taxonomy" id="1293"/>
    <lineage>
        <taxon>Bacteria</taxon>
        <taxon>Bacillati</taxon>
        <taxon>Bacillota</taxon>
        <taxon>Bacilli</taxon>
        <taxon>Bacillales</taxon>
        <taxon>Staphylococcaceae</taxon>
        <taxon>Staphylococcus</taxon>
    </lineage>
</organism>
<feature type="non-terminal residue" evidence="1">
    <location>
        <position position="36"/>
    </location>
</feature>